<name>A0AB35QYW7_PSEA0</name>
<dbReference type="RefSeq" id="WP_312016298.1">
    <property type="nucleotide sequence ID" value="NZ_JASJMZ010000003.1"/>
</dbReference>
<protein>
    <submittedName>
        <fullName evidence="1">Uncharacterized protein</fullName>
    </submittedName>
</protein>
<gene>
    <name evidence="1" type="ORF">QNL30_02820</name>
</gene>
<organism evidence="1 2">
    <name type="scientific">Pseudomonas amygdali pv. morsprunorum</name>
    <dbReference type="NCBI Taxonomy" id="129138"/>
    <lineage>
        <taxon>Bacteria</taxon>
        <taxon>Pseudomonadati</taxon>
        <taxon>Pseudomonadota</taxon>
        <taxon>Gammaproteobacteria</taxon>
        <taxon>Pseudomonadales</taxon>
        <taxon>Pseudomonadaceae</taxon>
        <taxon>Pseudomonas</taxon>
        <taxon>Pseudomonas amygdali</taxon>
    </lineage>
</organism>
<dbReference type="Proteomes" id="UP001254709">
    <property type="component" value="Unassembled WGS sequence"/>
</dbReference>
<dbReference type="AlphaFoldDB" id="A0AB35QYW7"/>
<proteinExistence type="predicted"/>
<reference evidence="1" key="1">
    <citation type="submission" date="2023-05" db="EMBL/GenBank/DDBJ databases">
        <title>Development of a Genome-informed protocol for detection of Pseudomonas amygdali pv. morsprunorum using LAMP and PCR.</title>
        <authorList>
            <person name="Diaz D."/>
            <person name="Zamorano A."/>
            <person name="Garcia H."/>
            <person name="Ramos C."/>
            <person name="Cui W."/>
            <person name="Carreras C."/>
            <person name="Beltran M.F."/>
            <person name="Sagredo B."/>
            <person name="Pinto M."/>
            <person name="Fiore N."/>
        </authorList>
    </citation>
    <scope>NUCLEOTIDE SEQUENCE</scope>
    <source>
        <strain evidence="1">S2_Pam</strain>
    </source>
</reference>
<dbReference type="EMBL" id="JASJMZ010000003">
    <property type="protein sequence ID" value="MDT3239601.1"/>
    <property type="molecule type" value="Genomic_DNA"/>
</dbReference>
<evidence type="ECO:0000313" key="1">
    <source>
        <dbReference type="EMBL" id="MDT3239601.1"/>
    </source>
</evidence>
<sequence length="61" mass="7366">MKIDMEKVRIEIKELIDLIRLDEKYASLAADSVLTIDQQALQYHCKRRNRIEEITRKYELD</sequence>
<evidence type="ECO:0000313" key="2">
    <source>
        <dbReference type="Proteomes" id="UP001254709"/>
    </source>
</evidence>
<accession>A0AB35QYW7</accession>
<comment type="caution">
    <text evidence="1">The sequence shown here is derived from an EMBL/GenBank/DDBJ whole genome shotgun (WGS) entry which is preliminary data.</text>
</comment>